<keyword evidence="1" id="KW-0677">Repeat</keyword>
<dbReference type="GO" id="GO:0006952">
    <property type="term" value="P:defense response"/>
    <property type="evidence" value="ECO:0007669"/>
    <property type="project" value="InterPro"/>
</dbReference>
<comment type="caution">
    <text evidence="3">The sequence shown here is derived from an EMBL/GenBank/DDBJ whole genome shotgun (WGS) entry which is preliminary data.</text>
</comment>
<dbReference type="Gene3D" id="1.10.8.430">
    <property type="entry name" value="Helical domain of apoptotic protease-activating factors"/>
    <property type="match status" value="1"/>
</dbReference>
<evidence type="ECO:0000313" key="3">
    <source>
        <dbReference type="EMBL" id="KAI5311348.1"/>
    </source>
</evidence>
<dbReference type="AlphaFoldDB" id="A0AAD4YK04"/>
<dbReference type="Proteomes" id="UP001054821">
    <property type="component" value="Unassembled WGS sequence"/>
</dbReference>
<gene>
    <name evidence="3" type="ORF">L3X38_000013</name>
</gene>
<dbReference type="Pfam" id="PF23282">
    <property type="entry name" value="WHD_ROQ1"/>
    <property type="match status" value="1"/>
</dbReference>
<proteinExistence type="predicted"/>
<dbReference type="InterPro" id="IPR027417">
    <property type="entry name" value="P-loop_NTPase"/>
</dbReference>
<name>A0AAD4YK04_PRUDU</name>
<dbReference type="EMBL" id="JAJFAZ020000026">
    <property type="protein sequence ID" value="KAI5311348.1"/>
    <property type="molecule type" value="Genomic_DNA"/>
</dbReference>
<dbReference type="InterPro" id="IPR044974">
    <property type="entry name" value="Disease_R_plants"/>
</dbReference>
<evidence type="ECO:0000256" key="1">
    <source>
        <dbReference type="ARBA" id="ARBA00022737"/>
    </source>
</evidence>
<dbReference type="SUPFAM" id="SSF52540">
    <property type="entry name" value="P-loop containing nucleoside triphosphate hydrolases"/>
    <property type="match status" value="1"/>
</dbReference>
<dbReference type="PANTHER" id="PTHR11017:SF578">
    <property type="entry name" value="ADP-RIBOSYL CYCLASE_CYCLIC ADP-RIBOSE HYDROLASE"/>
    <property type="match status" value="1"/>
</dbReference>
<feature type="domain" description="Disease resistance protein Roq1-like winged-helix" evidence="2">
    <location>
        <begin position="112"/>
        <end position="179"/>
    </location>
</feature>
<accession>A0AAD4YK04</accession>
<dbReference type="PANTHER" id="PTHR11017">
    <property type="entry name" value="LEUCINE-RICH REPEAT-CONTAINING PROTEIN"/>
    <property type="match status" value="1"/>
</dbReference>
<dbReference type="SUPFAM" id="SSF56672">
    <property type="entry name" value="DNA/RNA polymerases"/>
    <property type="match status" value="1"/>
</dbReference>
<reference evidence="3 4" key="1">
    <citation type="journal article" date="2022" name="G3 (Bethesda)">
        <title>Whole-genome sequence and methylome profiling of the almond [Prunus dulcis (Mill.) D.A. Webb] cultivar 'Nonpareil'.</title>
        <authorList>
            <person name="D'Amico-Willman K.M."/>
            <person name="Ouma W.Z."/>
            <person name="Meulia T."/>
            <person name="Sideli G.M."/>
            <person name="Gradziel T.M."/>
            <person name="Fresnedo-Ramirez J."/>
        </authorList>
    </citation>
    <scope>NUCLEOTIDE SEQUENCE [LARGE SCALE GENOMIC DNA]</scope>
    <source>
        <strain evidence="3">Clone GOH B32 T37-40</strain>
    </source>
</reference>
<evidence type="ECO:0000259" key="2">
    <source>
        <dbReference type="Pfam" id="PF23282"/>
    </source>
</evidence>
<dbReference type="InterPro" id="IPR058192">
    <property type="entry name" value="WHD_ROQ1-like"/>
</dbReference>
<protein>
    <recommendedName>
        <fullName evidence="2">Disease resistance protein Roq1-like winged-helix domain-containing protein</fullName>
    </recommendedName>
</protein>
<dbReference type="InterPro" id="IPR036390">
    <property type="entry name" value="WH_DNA-bd_sf"/>
</dbReference>
<keyword evidence="4" id="KW-1185">Reference proteome</keyword>
<dbReference type="SUPFAM" id="SSF46785">
    <property type="entry name" value="Winged helix' DNA-binding domain"/>
    <property type="match status" value="1"/>
</dbReference>
<dbReference type="InterPro" id="IPR043502">
    <property type="entry name" value="DNA/RNA_pol_sf"/>
</dbReference>
<sequence length="282" mass="31880">MEVYVDDMLVKAPKREDHLKNLAEAFSLLRQYRMQLNPRNTKSDGQSSISQPELAERAISYAQGLPLALTVVGSWLYGRPIDKWQAALDGFKSRDIEQVLKVSYDALPDRVKDVFLDIACFFNGKSTNYVIEILEDCDLNPTYDIEVLKEKALISVEGNDIHMHDLLEEMGKDIVHQESPNEPGARSRLWFYKDVHDVITNNTGTNKIKGIVANFPNKGDEICLYLESFSVMKNLKIIIICNACLSGEVEYLPNNLRVLQYVPENFSTASNNEGFEAPNSLA</sequence>
<organism evidence="3 4">
    <name type="scientific">Prunus dulcis</name>
    <name type="common">Almond</name>
    <name type="synonym">Amygdalus dulcis</name>
    <dbReference type="NCBI Taxonomy" id="3755"/>
    <lineage>
        <taxon>Eukaryota</taxon>
        <taxon>Viridiplantae</taxon>
        <taxon>Streptophyta</taxon>
        <taxon>Embryophyta</taxon>
        <taxon>Tracheophyta</taxon>
        <taxon>Spermatophyta</taxon>
        <taxon>Magnoliopsida</taxon>
        <taxon>eudicotyledons</taxon>
        <taxon>Gunneridae</taxon>
        <taxon>Pentapetalae</taxon>
        <taxon>rosids</taxon>
        <taxon>fabids</taxon>
        <taxon>Rosales</taxon>
        <taxon>Rosaceae</taxon>
        <taxon>Amygdaloideae</taxon>
        <taxon>Amygdaleae</taxon>
        <taxon>Prunus</taxon>
    </lineage>
</organism>
<dbReference type="InterPro" id="IPR042197">
    <property type="entry name" value="Apaf_helical"/>
</dbReference>
<evidence type="ECO:0000313" key="4">
    <source>
        <dbReference type="Proteomes" id="UP001054821"/>
    </source>
</evidence>